<name>A0A7C5IXY2_9GAMM</name>
<comment type="caution">
    <text evidence="1">The sequence shown here is derived from an EMBL/GenBank/DDBJ whole genome shotgun (WGS) entry which is preliminary data.</text>
</comment>
<dbReference type="NCBIfam" id="TIGR04353">
    <property type="entry name" value="PqqD_rel_X"/>
    <property type="match status" value="1"/>
</dbReference>
<evidence type="ECO:0000313" key="1">
    <source>
        <dbReference type="EMBL" id="HHH12870.1"/>
    </source>
</evidence>
<dbReference type="InterPro" id="IPR027599">
    <property type="entry name" value="PqqD-rel_X"/>
</dbReference>
<dbReference type="EMBL" id="DROM01000088">
    <property type="protein sequence ID" value="HHH12870.1"/>
    <property type="molecule type" value="Genomic_DNA"/>
</dbReference>
<dbReference type="Pfam" id="PF05402">
    <property type="entry name" value="PqqD"/>
    <property type="match status" value="1"/>
</dbReference>
<proteinExistence type="predicted"/>
<sequence length="95" mass="10768">MSAFSWQAVAADDLLWEAWEEAFTVYHRATGETHLLNVLPVEILSLLQERPRSTEEIAAELAARCEVANDGPWHRRVADILEELEALSLVEPVDR</sequence>
<organism evidence="1">
    <name type="scientific">Thiolapillus brandeum</name>
    <dbReference type="NCBI Taxonomy" id="1076588"/>
    <lineage>
        <taxon>Bacteria</taxon>
        <taxon>Pseudomonadati</taxon>
        <taxon>Pseudomonadota</taxon>
        <taxon>Gammaproteobacteria</taxon>
        <taxon>Chromatiales</taxon>
        <taxon>Sedimenticolaceae</taxon>
        <taxon>Thiolapillus</taxon>
    </lineage>
</organism>
<accession>A0A7C5IXY2</accession>
<gene>
    <name evidence="1" type="ORF">ENJ98_01405</name>
</gene>
<reference evidence="1" key="1">
    <citation type="journal article" date="2020" name="mSystems">
        <title>Genome- and Community-Level Interaction Insights into Carbon Utilization and Element Cycling Functions of Hydrothermarchaeota in Hydrothermal Sediment.</title>
        <authorList>
            <person name="Zhou Z."/>
            <person name="Liu Y."/>
            <person name="Xu W."/>
            <person name="Pan J."/>
            <person name="Luo Z.H."/>
            <person name="Li M."/>
        </authorList>
    </citation>
    <scope>NUCLEOTIDE SEQUENCE [LARGE SCALE GENOMIC DNA]</scope>
    <source>
        <strain evidence="1">HyVt-535</strain>
    </source>
</reference>
<dbReference type="AlphaFoldDB" id="A0A7C5IXY2"/>
<dbReference type="Proteomes" id="UP000886100">
    <property type="component" value="Unassembled WGS sequence"/>
</dbReference>
<dbReference type="InterPro" id="IPR008792">
    <property type="entry name" value="PQQD"/>
</dbReference>
<protein>
    <submittedName>
        <fullName evidence="1">HPr-rel-A system PqqD family peptide chaperone</fullName>
    </submittedName>
</protein>